<protein>
    <submittedName>
        <fullName evidence="4">Uncharacterized protein</fullName>
    </submittedName>
</protein>
<reference evidence="5" key="2">
    <citation type="submission" date="2019-10" db="EMBL/GenBank/DDBJ databases">
        <title>A de novo genome assembly of a pear dwarfing rootstock.</title>
        <authorList>
            <person name="Wang F."/>
            <person name="Wang J."/>
            <person name="Li S."/>
            <person name="Zhang Y."/>
            <person name="Fang M."/>
            <person name="Ma L."/>
            <person name="Zhao Y."/>
            <person name="Jiang S."/>
        </authorList>
    </citation>
    <scope>NUCLEOTIDE SEQUENCE [LARGE SCALE GENOMIC DNA]</scope>
</reference>
<keyword evidence="3" id="KW-1133">Transmembrane helix</keyword>
<dbReference type="Proteomes" id="UP000327157">
    <property type="component" value="Chromosome 15"/>
</dbReference>
<organism evidence="4 5">
    <name type="scientific">Pyrus ussuriensis x Pyrus communis</name>
    <dbReference type="NCBI Taxonomy" id="2448454"/>
    <lineage>
        <taxon>Eukaryota</taxon>
        <taxon>Viridiplantae</taxon>
        <taxon>Streptophyta</taxon>
        <taxon>Embryophyta</taxon>
        <taxon>Tracheophyta</taxon>
        <taxon>Spermatophyta</taxon>
        <taxon>Magnoliopsida</taxon>
        <taxon>eudicotyledons</taxon>
        <taxon>Gunneridae</taxon>
        <taxon>Pentapetalae</taxon>
        <taxon>rosids</taxon>
        <taxon>fabids</taxon>
        <taxon>Rosales</taxon>
        <taxon>Rosaceae</taxon>
        <taxon>Amygdaloideae</taxon>
        <taxon>Maleae</taxon>
        <taxon>Pyrus</taxon>
    </lineage>
</organism>
<keyword evidence="2" id="KW-0802">TPR repeat</keyword>
<dbReference type="SUPFAM" id="SSF48452">
    <property type="entry name" value="TPR-like"/>
    <property type="match status" value="1"/>
</dbReference>
<dbReference type="InterPro" id="IPR019734">
    <property type="entry name" value="TPR_rpt"/>
</dbReference>
<name>A0A5N5GR10_9ROSA</name>
<dbReference type="AlphaFoldDB" id="A0A5N5GR10"/>
<dbReference type="PANTHER" id="PTHR21405">
    <property type="entry name" value="CDNA SEQUENCE BC021608"/>
    <property type="match status" value="1"/>
</dbReference>
<feature type="transmembrane region" description="Helical" evidence="3">
    <location>
        <begin position="6"/>
        <end position="25"/>
    </location>
</feature>
<accession>A0A5N5GR10</accession>
<comment type="caution">
    <text evidence="4">The sequence shown here is derived from an EMBL/GenBank/DDBJ whole genome shotgun (WGS) entry which is preliminary data.</text>
</comment>
<evidence type="ECO:0000313" key="4">
    <source>
        <dbReference type="EMBL" id="KAB2617567.1"/>
    </source>
</evidence>
<sequence>MTPEVVLQVGLLILTLAMFFAIHNLSRNVLTKLRTNNRANLQSTRHFVHGSHLLTRSRSTPHKAQSQAHAKNALTEAEKALSLSPRDPGPHILKALSLDLLGHKTSALKSLDAALSPPCVKSLSEKERGDALVKRAELKLGLNRRRRVDSAVEDLVDAVKLGRAEGDATAFCLLGQCYEWKGMRDEAIDAFERALTVDSGSDLARQGLDRLGS</sequence>
<feature type="repeat" description="TPR" evidence="2">
    <location>
        <begin position="168"/>
        <end position="201"/>
    </location>
</feature>
<dbReference type="Gene3D" id="1.25.40.10">
    <property type="entry name" value="Tetratricopeptide repeat domain"/>
    <property type="match status" value="1"/>
</dbReference>
<dbReference type="PANTHER" id="PTHR21405:SF0">
    <property type="entry name" value="TETRATRICOPEPTIDE REPEAT PROTEIN 36"/>
    <property type="match status" value="1"/>
</dbReference>
<dbReference type="Pfam" id="PF00515">
    <property type="entry name" value="TPR_1"/>
    <property type="match status" value="1"/>
</dbReference>
<dbReference type="OrthoDB" id="1870799at2759"/>
<reference evidence="4 5" key="3">
    <citation type="submission" date="2019-11" db="EMBL/GenBank/DDBJ databases">
        <title>A de novo genome assembly of a pear dwarfing rootstock.</title>
        <authorList>
            <person name="Wang F."/>
            <person name="Wang J."/>
            <person name="Li S."/>
            <person name="Zhang Y."/>
            <person name="Fang M."/>
            <person name="Ma L."/>
            <person name="Zhao Y."/>
            <person name="Jiang S."/>
        </authorList>
    </citation>
    <scope>NUCLEOTIDE SEQUENCE [LARGE SCALE GENOMIC DNA]</scope>
    <source>
        <strain evidence="4">S2</strain>
        <tissue evidence="4">Leaf</tissue>
    </source>
</reference>
<dbReference type="InterPro" id="IPR038906">
    <property type="entry name" value="TTC36"/>
</dbReference>
<dbReference type="EMBL" id="SMOL01000401">
    <property type="protein sequence ID" value="KAB2617567.1"/>
    <property type="molecule type" value="Genomic_DNA"/>
</dbReference>
<dbReference type="SMART" id="SM00028">
    <property type="entry name" value="TPR"/>
    <property type="match status" value="1"/>
</dbReference>
<keyword evidence="3" id="KW-0812">Transmembrane</keyword>
<evidence type="ECO:0000313" key="5">
    <source>
        <dbReference type="Proteomes" id="UP000327157"/>
    </source>
</evidence>
<gene>
    <name evidence="4" type="ORF">D8674_013436</name>
</gene>
<keyword evidence="5" id="KW-1185">Reference proteome</keyword>
<comment type="similarity">
    <text evidence="1">Belongs to the TTC36 family.</text>
</comment>
<dbReference type="PROSITE" id="PS50005">
    <property type="entry name" value="TPR"/>
    <property type="match status" value="1"/>
</dbReference>
<evidence type="ECO:0000256" key="2">
    <source>
        <dbReference type="PROSITE-ProRule" id="PRU00339"/>
    </source>
</evidence>
<keyword evidence="3" id="KW-0472">Membrane</keyword>
<dbReference type="InterPro" id="IPR011990">
    <property type="entry name" value="TPR-like_helical_dom_sf"/>
</dbReference>
<evidence type="ECO:0000256" key="1">
    <source>
        <dbReference type="ARBA" id="ARBA00006995"/>
    </source>
</evidence>
<proteinExistence type="inferred from homology"/>
<evidence type="ECO:0000256" key="3">
    <source>
        <dbReference type="SAM" id="Phobius"/>
    </source>
</evidence>
<reference evidence="4 5" key="1">
    <citation type="submission" date="2019-09" db="EMBL/GenBank/DDBJ databases">
        <authorList>
            <person name="Ou C."/>
        </authorList>
    </citation>
    <scope>NUCLEOTIDE SEQUENCE [LARGE SCALE GENOMIC DNA]</scope>
    <source>
        <strain evidence="4">S2</strain>
        <tissue evidence="4">Leaf</tissue>
    </source>
</reference>